<organism evidence="3 4">
    <name type="scientific">Capsella rubella</name>
    <dbReference type="NCBI Taxonomy" id="81985"/>
    <lineage>
        <taxon>Eukaryota</taxon>
        <taxon>Viridiplantae</taxon>
        <taxon>Streptophyta</taxon>
        <taxon>Embryophyta</taxon>
        <taxon>Tracheophyta</taxon>
        <taxon>Spermatophyta</taxon>
        <taxon>Magnoliopsida</taxon>
        <taxon>eudicotyledons</taxon>
        <taxon>Gunneridae</taxon>
        <taxon>Pentapetalae</taxon>
        <taxon>rosids</taxon>
        <taxon>malvids</taxon>
        <taxon>Brassicales</taxon>
        <taxon>Brassicaceae</taxon>
        <taxon>Camelineae</taxon>
        <taxon>Capsella</taxon>
    </lineage>
</organism>
<evidence type="ECO:0000256" key="1">
    <source>
        <dbReference type="ARBA" id="ARBA00006484"/>
    </source>
</evidence>
<dbReference type="GO" id="GO:0016491">
    <property type="term" value="F:oxidoreductase activity"/>
    <property type="evidence" value="ECO:0007669"/>
    <property type="project" value="UniProtKB-KW"/>
</dbReference>
<sequence length="376" mass="41618">MMKEVKEAFRFVCSSELWRMALVWSISLVSSYFQLLRAKIFGSRSIPISCSINPHNVSSRPICVITGATSGIGKATAVALAEKGFYVVLVGRSSQHLSETLKEIKSKNKDAQLKSFEADMSSFQSILKFKNSLEQWLSDSELHPSIQLLVNNAGILATSSRPTIEGYDKMIATNYIGPFCLTKLLLPLLRKSNVPSRVVNVTSFTHRSASLHKFDRDSVTGACYSTSNQYPCAQIYEYSKLCLLLFSYELHRQLRIIDDSNHVSVIAADPGFVKTNIMRELPSCITSMAFLGFRIIGILQSPDAGAESIIDAALSAPERSGSYYFGGKGKTIESSKVSKSTKLAKQLWDTSCDLFSELQLLQSQTTQVMQETKNPV</sequence>
<dbReference type="OrthoDB" id="542013at2759"/>
<dbReference type="InterPro" id="IPR036291">
    <property type="entry name" value="NAD(P)-bd_dom_sf"/>
</dbReference>
<dbReference type="eggNOG" id="KOG1208">
    <property type="taxonomic scope" value="Eukaryota"/>
</dbReference>
<keyword evidence="2" id="KW-0560">Oxidoreductase</keyword>
<comment type="similarity">
    <text evidence="1">Belongs to the short-chain dehydrogenases/reductases (SDR) family.</text>
</comment>
<dbReference type="Gene3D" id="3.40.50.720">
    <property type="entry name" value="NAD(P)-binding Rossmann-like Domain"/>
    <property type="match status" value="1"/>
</dbReference>
<dbReference type="PANTHER" id="PTHR24320:SF227">
    <property type="entry name" value="RETINOL DEHYDROGENASE 11"/>
    <property type="match status" value="1"/>
</dbReference>
<dbReference type="EMBL" id="KB870810">
    <property type="protein sequence ID" value="EOA20857.1"/>
    <property type="molecule type" value="Genomic_DNA"/>
</dbReference>
<dbReference type="PRINTS" id="PR00081">
    <property type="entry name" value="GDHRDH"/>
</dbReference>
<dbReference type="KEGG" id="crb:17882201"/>
<name>R0FF40_9BRAS</name>
<dbReference type="PANTHER" id="PTHR24320">
    <property type="entry name" value="RETINOL DEHYDROGENASE"/>
    <property type="match status" value="1"/>
</dbReference>
<gene>
    <name evidence="3" type="ORF">CARUB_v10001194mg</name>
</gene>
<evidence type="ECO:0000313" key="3">
    <source>
        <dbReference type="EMBL" id="EOA20857.1"/>
    </source>
</evidence>
<dbReference type="SUPFAM" id="SSF51735">
    <property type="entry name" value="NAD(P)-binding Rossmann-fold domains"/>
    <property type="match status" value="1"/>
</dbReference>
<dbReference type="InterPro" id="IPR002347">
    <property type="entry name" value="SDR_fam"/>
</dbReference>
<keyword evidence="4" id="KW-1185">Reference proteome</keyword>
<reference evidence="4" key="1">
    <citation type="journal article" date="2013" name="Nat. Genet.">
        <title>The Capsella rubella genome and the genomic consequences of rapid mating system evolution.</title>
        <authorList>
            <person name="Slotte T."/>
            <person name="Hazzouri K.M."/>
            <person name="Agren J.A."/>
            <person name="Koenig D."/>
            <person name="Maumus F."/>
            <person name="Guo Y.L."/>
            <person name="Steige K."/>
            <person name="Platts A.E."/>
            <person name="Escobar J.S."/>
            <person name="Newman L.K."/>
            <person name="Wang W."/>
            <person name="Mandakova T."/>
            <person name="Vello E."/>
            <person name="Smith L.M."/>
            <person name="Henz S.R."/>
            <person name="Steffen J."/>
            <person name="Takuno S."/>
            <person name="Brandvain Y."/>
            <person name="Coop G."/>
            <person name="Andolfatto P."/>
            <person name="Hu T.T."/>
            <person name="Blanchette M."/>
            <person name="Clark R.M."/>
            <person name="Quesneville H."/>
            <person name="Nordborg M."/>
            <person name="Gaut B.S."/>
            <person name="Lysak M.A."/>
            <person name="Jenkins J."/>
            <person name="Grimwood J."/>
            <person name="Chapman J."/>
            <person name="Prochnik S."/>
            <person name="Shu S."/>
            <person name="Rokhsar D."/>
            <person name="Schmutz J."/>
            <person name="Weigel D."/>
            <person name="Wright S.I."/>
        </authorList>
    </citation>
    <scope>NUCLEOTIDE SEQUENCE [LARGE SCALE GENOMIC DNA]</scope>
    <source>
        <strain evidence="4">cv. Monte Gargano</strain>
    </source>
</reference>
<evidence type="ECO:0000313" key="4">
    <source>
        <dbReference type="Proteomes" id="UP000029121"/>
    </source>
</evidence>
<dbReference type="Proteomes" id="UP000029121">
    <property type="component" value="Unassembled WGS sequence"/>
</dbReference>
<dbReference type="STRING" id="81985.R0FF40"/>
<proteinExistence type="inferred from homology"/>
<accession>R0FF40</accession>
<dbReference type="AlphaFoldDB" id="R0FF40"/>
<dbReference type="Pfam" id="PF00106">
    <property type="entry name" value="adh_short"/>
    <property type="match status" value="1"/>
</dbReference>
<protein>
    <submittedName>
        <fullName evidence="3">Uncharacterized protein</fullName>
    </submittedName>
</protein>
<evidence type="ECO:0000256" key="2">
    <source>
        <dbReference type="ARBA" id="ARBA00023002"/>
    </source>
</evidence>